<dbReference type="OrthoDB" id="1470350at2759"/>
<comment type="similarity">
    <text evidence="2">Belongs to the cytochrome P450 family.</text>
</comment>
<dbReference type="Pfam" id="PF00067">
    <property type="entry name" value="p450"/>
    <property type="match status" value="1"/>
</dbReference>
<dbReference type="PANTHER" id="PTHR46300:SF1">
    <property type="entry name" value="P450, PUTATIVE (EUROFUNG)-RELATED"/>
    <property type="match status" value="1"/>
</dbReference>
<feature type="compositionally biased region" description="Gly residues" evidence="9">
    <location>
        <begin position="419"/>
        <end position="439"/>
    </location>
</feature>
<evidence type="ECO:0000256" key="3">
    <source>
        <dbReference type="ARBA" id="ARBA00022617"/>
    </source>
</evidence>
<dbReference type="GO" id="GO:0005506">
    <property type="term" value="F:iron ion binding"/>
    <property type="evidence" value="ECO:0007669"/>
    <property type="project" value="InterPro"/>
</dbReference>
<evidence type="ECO:0000256" key="4">
    <source>
        <dbReference type="ARBA" id="ARBA00022723"/>
    </source>
</evidence>
<dbReference type="GO" id="GO:0016705">
    <property type="term" value="F:oxidoreductase activity, acting on paired donors, with incorporation or reduction of molecular oxygen"/>
    <property type="evidence" value="ECO:0007669"/>
    <property type="project" value="InterPro"/>
</dbReference>
<dbReference type="SUPFAM" id="SSF48264">
    <property type="entry name" value="Cytochrome P450"/>
    <property type="match status" value="1"/>
</dbReference>
<evidence type="ECO:0000256" key="1">
    <source>
        <dbReference type="ARBA" id="ARBA00001971"/>
    </source>
</evidence>
<evidence type="ECO:0000256" key="6">
    <source>
        <dbReference type="ARBA" id="ARBA00023004"/>
    </source>
</evidence>
<accession>A0A423VGX0</accession>
<feature type="region of interest" description="Disordered" evidence="9">
    <location>
        <begin position="418"/>
        <end position="449"/>
    </location>
</feature>
<dbReference type="CDD" id="cd11065">
    <property type="entry name" value="CYP64-like"/>
    <property type="match status" value="1"/>
</dbReference>
<dbReference type="InterPro" id="IPR002401">
    <property type="entry name" value="Cyt_P450_E_grp-I"/>
</dbReference>
<dbReference type="InterPro" id="IPR050364">
    <property type="entry name" value="Cytochrome_P450_fung"/>
</dbReference>
<dbReference type="PRINTS" id="PR00385">
    <property type="entry name" value="P450"/>
</dbReference>
<dbReference type="GO" id="GO:0020037">
    <property type="term" value="F:heme binding"/>
    <property type="evidence" value="ECO:0007669"/>
    <property type="project" value="InterPro"/>
</dbReference>
<keyword evidence="3 8" id="KW-0349">Heme</keyword>
<dbReference type="STRING" id="1230097.A0A423VGX0"/>
<dbReference type="Proteomes" id="UP000285146">
    <property type="component" value="Unassembled WGS sequence"/>
</dbReference>
<evidence type="ECO:0000256" key="9">
    <source>
        <dbReference type="SAM" id="MobiDB-lite"/>
    </source>
</evidence>
<feature type="chain" id="PRO_5019310921" description="Cytochrome P450" evidence="10">
    <location>
        <begin position="21"/>
        <end position="564"/>
    </location>
</feature>
<dbReference type="InterPro" id="IPR001128">
    <property type="entry name" value="Cyt_P450"/>
</dbReference>
<evidence type="ECO:0008006" key="13">
    <source>
        <dbReference type="Google" id="ProtNLM"/>
    </source>
</evidence>
<comment type="caution">
    <text evidence="11">The sequence shown here is derived from an EMBL/GenBank/DDBJ whole genome shotgun (WGS) entry which is preliminary data.</text>
</comment>
<feature type="binding site" description="axial binding residue" evidence="8">
    <location>
        <position position="470"/>
    </location>
    <ligand>
        <name>heme</name>
        <dbReference type="ChEBI" id="CHEBI:30413"/>
    </ligand>
    <ligandPart>
        <name>Fe</name>
        <dbReference type="ChEBI" id="CHEBI:18248"/>
    </ligandPart>
</feature>
<evidence type="ECO:0000313" key="12">
    <source>
        <dbReference type="Proteomes" id="UP000285146"/>
    </source>
</evidence>
<dbReference type="Gene3D" id="1.10.630.10">
    <property type="entry name" value="Cytochrome P450"/>
    <property type="match status" value="1"/>
</dbReference>
<keyword evidence="10" id="KW-0732">Signal</keyword>
<sequence length="564" mass="63302">MVSQILLVLVSLTAILLVERSSRYFLSRSTRWKSLPLPPGPPGLPIIGNIHQLQSSRVWLQWEAWGKKYGPVIHLNMLGQSIILLQSAKAAQDLLARRGAIYSDRPRLVLAGELALKGLHLLLMPYDSQYKIHQKMEAPLLTPRAAFSYRPLLDLESRQLIYNIFKESRSQNGVDCHHELERTTASTTYALIYGYRLLTGKEPEHARAHAIQKDFAAMMVGPNLVDFLPCLHRIPLPWPWKKRAEKHFQEQRDLHVGNLHRALGNPGWNFAKEMAASAERKHMGEEEFAFDLGILADAALETTVLSARWFIVAWLTQDTGFVAKAQGYLDDVVGRDRPPNFDDRARLPYIDAIVEEILRWRPIGTTGVPHLTKVEDQYEGFRIPAGSIVFANQWAITREVEVFGEDAGDFVPERWLAGTGNGNGNANGNGIGNGSGGATTNGEGKERMDDRNSALRDLPTIGFGFGRRACTGRHVARSELWIQIAMLLWAFDLEGAVSRETGETVKVDPLDMTDSLVIRPMPFNVVFKTRAPWVDEVITRQCDTLDADLVELLDNIGDYRASRQ</sequence>
<organism evidence="11 12">
    <name type="scientific">Cytospora leucostoma</name>
    <dbReference type="NCBI Taxonomy" id="1230097"/>
    <lineage>
        <taxon>Eukaryota</taxon>
        <taxon>Fungi</taxon>
        <taxon>Dikarya</taxon>
        <taxon>Ascomycota</taxon>
        <taxon>Pezizomycotina</taxon>
        <taxon>Sordariomycetes</taxon>
        <taxon>Sordariomycetidae</taxon>
        <taxon>Diaporthales</taxon>
        <taxon>Cytosporaceae</taxon>
        <taxon>Cytospora</taxon>
    </lineage>
</organism>
<keyword evidence="6 8" id="KW-0408">Iron</keyword>
<dbReference type="PRINTS" id="PR00463">
    <property type="entry name" value="EP450I"/>
</dbReference>
<evidence type="ECO:0000256" key="7">
    <source>
        <dbReference type="ARBA" id="ARBA00023033"/>
    </source>
</evidence>
<feature type="signal peptide" evidence="10">
    <location>
        <begin position="1"/>
        <end position="20"/>
    </location>
</feature>
<evidence type="ECO:0000313" key="11">
    <source>
        <dbReference type="EMBL" id="ROV90263.1"/>
    </source>
</evidence>
<keyword evidence="4 8" id="KW-0479">Metal-binding</keyword>
<dbReference type="AlphaFoldDB" id="A0A423VGX0"/>
<name>A0A423VGX0_9PEZI</name>
<evidence type="ECO:0000256" key="10">
    <source>
        <dbReference type="SAM" id="SignalP"/>
    </source>
</evidence>
<dbReference type="InParanoid" id="A0A423VGX0"/>
<dbReference type="InterPro" id="IPR036396">
    <property type="entry name" value="Cyt_P450_sf"/>
</dbReference>
<dbReference type="PANTHER" id="PTHR46300">
    <property type="entry name" value="P450, PUTATIVE (EUROFUNG)-RELATED-RELATED"/>
    <property type="match status" value="1"/>
</dbReference>
<protein>
    <recommendedName>
        <fullName evidence="13">Cytochrome P450</fullName>
    </recommendedName>
</protein>
<evidence type="ECO:0000256" key="8">
    <source>
        <dbReference type="PIRSR" id="PIRSR602401-1"/>
    </source>
</evidence>
<keyword evidence="5" id="KW-0560">Oxidoreductase</keyword>
<dbReference type="EMBL" id="LKEB01000099">
    <property type="protein sequence ID" value="ROV90263.1"/>
    <property type="molecule type" value="Genomic_DNA"/>
</dbReference>
<comment type="cofactor">
    <cofactor evidence="1 8">
        <name>heme</name>
        <dbReference type="ChEBI" id="CHEBI:30413"/>
    </cofactor>
</comment>
<reference evidence="11 12" key="1">
    <citation type="submission" date="2015-09" db="EMBL/GenBank/DDBJ databases">
        <title>Host preference determinants of Valsa canker pathogens revealed by comparative genomics.</title>
        <authorList>
            <person name="Yin Z."/>
            <person name="Huang L."/>
        </authorList>
    </citation>
    <scope>NUCLEOTIDE SEQUENCE [LARGE SCALE GENOMIC DNA]</scope>
    <source>
        <strain evidence="11 12">SXYLt</strain>
    </source>
</reference>
<evidence type="ECO:0000256" key="2">
    <source>
        <dbReference type="ARBA" id="ARBA00010617"/>
    </source>
</evidence>
<evidence type="ECO:0000256" key="5">
    <source>
        <dbReference type="ARBA" id="ARBA00023002"/>
    </source>
</evidence>
<dbReference type="GO" id="GO:0004497">
    <property type="term" value="F:monooxygenase activity"/>
    <property type="evidence" value="ECO:0007669"/>
    <property type="project" value="UniProtKB-KW"/>
</dbReference>
<proteinExistence type="inferred from homology"/>
<gene>
    <name evidence="11" type="ORF">VPNG_09904</name>
</gene>
<keyword evidence="12" id="KW-1185">Reference proteome</keyword>
<keyword evidence="7" id="KW-0503">Monooxygenase</keyword>